<proteinExistence type="predicted"/>
<comment type="caution">
    <text evidence="1">The sequence shown here is derived from an EMBL/GenBank/DDBJ whole genome shotgun (WGS) entry which is preliminary data.</text>
</comment>
<accession>A0A0C1N365</accession>
<protein>
    <submittedName>
        <fullName evidence="1">Uncharacterized protein</fullName>
    </submittedName>
</protein>
<evidence type="ECO:0000313" key="1">
    <source>
        <dbReference type="EMBL" id="KIE06881.1"/>
    </source>
</evidence>
<dbReference type="STRING" id="1479485.DA73_0237130"/>
<gene>
    <name evidence="1" type="ORF">DA73_0237130</name>
</gene>
<reference evidence="1" key="1">
    <citation type="journal article" date="2015" name="Genome Announc.">
        <title>Draft Genome Sequence of Tolypothrix boutellei Strain VB521301.</title>
        <authorList>
            <person name="Chandrababunaidu M.M."/>
            <person name="Singh D."/>
            <person name="Sen D."/>
            <person name="Bhan S."/>
            <person name="Das S."/>
            <person name="Gupta A."/>
            <person name="Adhikary S.P."/>
            <person name="Tripathy S."/>
        </authorList>
    </citation>
    <scope>NUCLEOTIDE SEQUENCE</scope>
    <source>
        <strain evidence="1">VB521301</strain>
    </source>
</reference>
<dbReference type="EMBL" id="JHEG02000059">
    <property type="protein sequence ID" value="KIE06881.1"/>
    <property type="molecule type" value="Genomic_DNA"/>
</dbReference>
<sequence>MFGCVQVKDDLVLLKTIPLIVFLVLGQRDSSEKLQIQPLNLSAIALLYRAVDVMLAVTLISHHLMVGDLVLTKIFKTSNQLPLKKRTKESVVRILPPVR</sequence>
<dbReference type="AlphaFoldDB" id="A0A0C1N365"/>
<name>A0A0C1N365_9CYAN</name>
<organism evidence="1">
    <name type="scientific">Tolypothrix bouteillei VB521301</name>
    <dbReference type="NCBI Taxonomy" id="1479485"/>
    <lineage>
        <taxon>Bacteria</taxon>
        <taxon>Bacillati</taxon>
        <taxon>Cyanobacteriota</taxon>
        <taxon>Cyanophyceae</taxon>
        <taxon>Nostocales</taxon>
        <taxon>Tolypothrichaceae</taxon>
        <taxon>Tolypothrix</taxon>
    </lineage>
</organism>